<name>B0Y8D7_ASPFC</name>
<protein>
    <submittedName>
        <fullName evidence="1">Uncharacterized protein</fullName>
    </submittedName>
</protein>
<dbReference type="AlphaFoldDB" id="B0Y8D7"/>
<accession>B0Y8D7</accession>
<dbReference type="Proteomes" id="UP000001699">
    <property type="component" value="Unassembled WGS sequence"/>
</dbReference>
<organism evidence="1 2">
    <name type="scientific">Aspergillus fumigatus (strain CBS 144.89 / FGSC A1163 / CEA10)</name>
    <name type="common">Neosartorya fumigata</name>
    <dbReference type="NCBI Taxonomy" id="451804"/>
    <lineage>
        <taxon>Eukaryota</taxon>
        <taxon>Fungi</taxon>
        <taxon>Dikarya</taxon>
        <taxon>Ascomycota</taxon>
        <taxon>Pezizomycotina</taxon>
        <taxon>Eurotiomycetes</taxon>
        <taxon>Eurotiomycetidae</taxon>
        <taxon>Eurotiales</taxon>
        <taxon>Aspergillaceae</taxon>
        <taxon>Aspergillus</taxon>
        <taxon>Aspergillus subgen. Fumigati</taxon>
    </lineage>
</organism>
<evidence type="ECO:0000313" key="1">
    <source>
        <dbReference type="EMBL" id="EDP49668.1"/>
    </source>
</evidence>
<evidence type="ECO:0000313" key="2">
    <source>
        <dbReference type="Proteomes" id="UP000001699"/>
    </source>
</evidence>
<reference evidence="1 2" key="1">
    <citation type="journal article" date="2008" name="PLoS Genet.">
        <title>Genomic islands in the pathogenic filamentous fungus Aspergillus fumigatus.</title>
        <authorList>
            <person name="Fedorova N.D."/>
            <person name="Khaldi N."/>
            <person name="Joardar V.S."/>
            <person name="Maiti R."/>
            <person name="Amedeo P."/>
            <person name="Anderson M.J."/>
            <person name="Crabtree J."/>
            <person name="Silva J.C."/>
            <person name="Badger J.H."/>
            <person name="Albarraq A."/>
            <person name="Angiuoli S."/>
            <person name="Bussey H."/>
            <person name="Bowyer P."/>
            <person name="Cotty P.J."/>
            <person name="Dyer P.S."/>
            <person name="Egan A."/>
            <person name="Galens K."/>
            <person name="Fraser-Liggett C.M."/>
            <person name="Haas B.J."/>
            <person name="Inman J.M."/>
            <person name="Kent R."/>
            <person name="Lemieux S."/>
            <person name="Malavazi I."/>
            <person name="Orvis J."/>
            <person name="Roemer T."/>
            <person name="Ronning C.M."/>
            <person name="Sundaram J.P."/>
            <person name="Sutton G."/>
            <person name="Turner G."/>
            <person name="Venter J.C."/>
            <person name="White O.R."/>
            <person name="Whitty B.R."/>
            <person name="Youngman P."/>
            <person name="Wolfe K.H."/>
            <person name="Goldman G.H."/>
            <person name="Wortman J.R."/>
            <person name="Jiang B."/>
            <person name="Denning D.W."/>
            <person name="Nierman W.C."/>
        </authorList>
    </citation>
    <scope>NUCLEOTIDE SEQUENCE [LARGE SCALE GENOMIC DNA]</scope>
    <source>
        <strain evidence="2">CBS 144.89 / FGSC A1163 / CEA10</strain>
    </source>
</reference>
<gene>
    <name evidence="1" type="ORF">AFUB_076980</name>
</gene>
<dbReference type="EMBL" id="DS499599">
    <property type="protein sequence ID" value="EDP49668.1"/>
    <property type="molecule type" value="Genomic_DNA"/>
</dbReference>
<dbReference type="HOGENOM" id="CLU_2605585_0_0_1"/>
<sequence>MRYRSLAALDDQYQYHQWCNHDQWTIQSFWLTLEASDQLKPEGMITAKVTMDEVVEKRFRTLLEDRGEYCKILVDVQAS</sequence>
<proteinExistence type="predicted"/>
<keyword evidence="2" id="KW-1185">Reference proteome</keyword>